<gene>
    <name evidence="8" type="ORF">BSZ37_01075</name>
</gene>
<accession>A0A271IWN6</accession>
<dbReference type="InterPro" id="IPR007452">
    <property type="entry name" value="TamB_C"/>
</dbReference>
<evidence type="ECO:0000259" key="7">
    <source>
        <dbReference type="Pfam" id="PF04357"/>
    </source>
</evidence>
<evidence type="ECO:0000256" key="1">
    <source>
        <dbReference type="ARBA" id="ARBA00004167"/>
    </source>
</evidence>
<feature type="transmembrane region" description="Helical" evidence="6">
    <location>
        <begin position="60"/>
        <end position="82"/>
    </location>
</feature>
<keyword evidence="9" id="KW-1185">Reference proteome</keyword>
<dbReference type="GO" id="GO:0005886">
    <property type="term" value="C:plasma membrane"/>
    <property type="evidence" value="ECO:0007669"/>
    <property type="project" value="InterPro"/>
</dbReference>
<sequence length="1771" mass="187078">MSTDPTRTDHLGDGAAPRGEATGEGVRGPDAVPSGDGGSGSEGPAPGPVRGRKRRAAKRVSVGLASAIAFVAVVLVGVLIFLQTGPGREFARGLVVGQIANVFADDAEVSAEGLAGNFLTGARLTGLEVRRGGETVVTVDTVMVDYNLTTLLRRTFSASRLYIGGPHLYVRQRADSSFNVTGLFKPADEEEQRAGIAIRLDELAVRRGAADVIWYREDGRDSVHSVRELRAVVENFRQRGDSLSGAIDALSLHAIAPFDRAEADLSASGRFSKRDLALDELMIRSEAGTSVVGEARLQFAGDGTLPVFDALVEASPLDLEDVRAFAGVEVYGAPRLRLRADSDGDVLTASLSGALDDATINVDGEFSREPNSGPVRYRAEGTLQRFDPSALLGDRVPSAEVTGDLRLNLQGTTLETLSGPFAVSLRESRVGDRTIDRLRLDGSFAAGRVSFDLEGALPGASLAAEGRARPFDEVPTYQVAGTAQNVDLGVLLPGSGRTDEFAGEFALIGRGASLDAFSGTLALDLTRADIGLTDRRLQFSNLQLDADVDRGVADFDADATLAGDEGRIAALGTLRLGDPLAYDIVDGQATGLNLAALTGNPSQESDLTGSFTLSGEGVDVTSAPIDLTAQLQSSRYGEFELAAADLDVQLRGGVATLDAALDFGPGGQATATGTARPFAQPLAYELSGTFQNLDLAEVQGIPERYSDLTGTYVASGAGLDPATLSLDAQVAITAPSSYGERLVDSADLAVTLDDGFLTVNGPITTPEGAFDLALSGRPFDANPSYAFDGTCFRDLDLSDLSASNPRTDLTGCFTGEIRGIADLPTANGSGVVTLRPSRINDAELEDGRVEFTLADGALRGSLDVTLLTPPRDEGVAEGGRIVASFEGRPFDETPTYALRGRTEALDAGTLLDLPPDQPLRLTLGFDLEGRGTDPETMTLRGSLTGRESTLGPVMLESLTTRFALADGVVSVDTLRFESDLAQATGGGTLALFNDRAASDFRLEGTVESLAPLAAQTDRTLGLERGSFVLNASAQPGEPLRLLGSAEARQVVVDEIAVTGFDASVDMSWNRALADSLGLGALDGEVRTTFDVLSGPTYRVEEGRATVAADDGTFTVDATVTVDERRDLDVFARIDPQSDGVLIERGRFRLDDKTWQLLQPTEIAVAEGLIDVRGLILASESGGQQIAADGTIDFNGEQNFVVTVEDVPIDALTEFVNLGALGGDLTATLDLTGPATAPRIDGRVSLADLTSNGEPVGALAADVAYADGRLGLDAVLTHEGGETLTVDGTVPFAFSLADGPQSEGGDADERVDLRARARAFPIDWARPFLDDRAYNALGGTLRLDLTIVGTQANPQLDGVATLQGGRLGVVATGRVYEPITADLTFQNDRIVLEDVRILDESGRTALDVTGNVRFRELSVGEFDLTITPRDFLAMDTRTYDGLVIDRGSTPLRLTGTLDRPVLRGSVVLAQGDIYLTDELVPPELESVTLTDAQIREVESRFGRVVTARDTAQSRFVDALDYALTVEIEQNVWLRSEAGLPFDIEFRGDVDARKRSYAESSQLFGRIDLVRGSVQTLNRQFDLENGSITFNGDPLAAIVDLAATLDIRLPGSISGQSSAVITLSAQGQLDENPSIRLSSTPTMEAADIVSLIATGRLADEFVGTGALAGAGTGLALGTVSGFAEGLASRTLGLEMAQIDYEGGDIVIKFGDYLSSRLFWTGGFIVPLGDNSQSENRLPILFSLDYELLRWLSAQTEYSGQRGVGAGLNYETSW</sequence>
<evidence type="ECO:0000256" key="5">
    <source>
        <dbReference type="SAM" id="MobiDB-lite"/>
    </source>
</evidence>
<evidence type="ECO:0000256" key="4">
    <source>
        <dbReference type="ARBA" id="ARBA00023136"/>
    </source>
</evidence>
<name>A0A271IWN6_9BACT</name>
<dbReference type="RefSeq" id="WP_095508768.1">
    <property type="nucleotide sequence ID" value="NZ_MQWD01000001.1"/>
</dbReference>
<feature type="compositionally biased region" description="Basic and acidic residues" evidence="5">
    <location>
        <begin position="1"/>
        <end position="12"/>
    </location>
</feature>
<evidence type="ECO:0000313" key="8">
    <source>
        <dbReference type="EMBL" id="PAP75135.1"/>
    </source>
</evidence>
<proteinExistence type="predicted"/>
<keyword evidence="4 6" id="KW-0472">Membrane</keyword>
<feature type="region of interest" description="Disordered" evidence="5">
    <location>
        <begin position="1"/>
        <end position="53"/>
    </location>
</feature>
<evidence type="ECO:0000256" key="2">
    <source>
        <dbReference type="ARBA" id="ARBA00022692"/>
    </source>
</evidence>
<keyword evidence="3 6" id="KW-1133">Transmembrane helix</keyword>
<protein>
    <recommendedName>
        <fullName evidence="7">Translocation and assembly module TamB C-terminal domain-containing protein</fullName>
    </recommendedName>
</protein>
<dbReference type="PANTHER" id="PTHR36985:SF1">
    <property type="entry name" value="TRANSLOCATION AND ASSEMBLY MODULE SUBUNIT TAMB"/>
    <property type="match status" value="1"/>
</dbReference>
<reference evidence="8 9" key="1">
    <citation type="submission" date="2016-11" db="EMBL/GenBank/DDBJ databases">
        <title>Study of marine rhodopsin-containing bacteria.</title>
        <authorList>
            <person name="Yoshizawa S."/>
            <person name="Kumagai Y."/>
            <person name="Kogure K."/>
        </authorList>
    </citation>
    <scope>NUCLEOTIDE SEQUENCE [LARGE SCALE GENOMIC DNA]</scope>
    <source>
        <strain evidence="8 9">SAORIC-28</strain>
    </source>
</reference>
<dbReference type="GO" id="GO:0009306">
    <property type="term" value="P:protein secretion"/>
    <property type="evidence" value="ECO:0007669"/>
    <property type="project" value="InterPro"/>
</dbReference>
<comment type="subcellular location">
    <subcellularLocation>
        <location evidence="1">Membrane</location>
        <topology evidence="1">Single-pass membrane protein</topology>
    </subcellularLocation>
</comment>
<evidence type="ECO:0000313" key="9">
    <source>
        <dbReference type="Proteomes" id="UP000216339"/>
    </source>
</evidence>
<feature type="domain" description="Translocation and assembly module TamB C-terminal" evidence="7">
    <location>
        <begin position="1400"/>
        <end position="1770"/>
    </location>
</feature>
<evidence type="ECO:0000256" key="6">
    <source>
        <dbReference type="SAM" id="Phobius"/>
    </source>
</evidence>
<keyword evidence="2 6" id="KW-0812">Transmembrane</keyword>
<dbReference type="PANTHER" id="PTHR36985">
    <property type="entry name" value="TRANSLOCATION AND ASSEMBLY MODULE SUBUNIT TAMB"/>
    <property type="match status" value="1"/>
</dbReference>
<dbReference type="EMBL" id="MQWD01000001">
    <property type="protein sequence ID" value="PAP75135.1"/>
    <property type="molecule type" value="Genomic_DNA"/>
</dbReference>
<dbReference type="Pfam" id="PF04357">
    <property type="entry name" value="TamB"/>
    <property type="match status" value="1"/>
</dbReference>
<dbReference type="OrthoDB" id="1489056at2"/>
<dbReference type="Proteomes" id="UP000216339">
    <property type="component" value="Unassembled WGS sequence"/>
</dbReference>
<evidence type="ECO:0000256" key="3">
    <source>
        <dbReference type="ARBA" id="ARBA00022989"/>
    </source>
</evidence>
<organism evidence="8 9">
    <name type="scientific">Rubrivirga marina</name>
    <dbReference type="NCBI Taxonomy" id="1196024"/>
    <lineage>
        <taxon>Bacteria</taxon>
        <taxon>Pseudomonadati</taxon>
        <taxon>Rhodothermota</taxon>
        <taxon>Rhodothermia</taxon>
        <taxon>Rhodothermales</taxon>
        <taxon>Rubricoccaceae</taxon>
        <taxon>Rubrivirga</taxon>
    </lineage>
</organism>
<comment type="caution">
    <text evidence="8">The sequence shown here is derived from an EMBL/GenBank/DDBJ whole genome shotgun (WGS) entry which is preliminary data.</text>
</comment>